<sequence length="1237" mass="144427">MSVIFDQLDNIQSLRFRFTQAIKLGVSLYYIENCTLKRLVVSDNQIQSYNESEALNVLQNVSQICSDSKTLFCLQSNGDLYQIDQQPKLLVSGKNYMSITPTTAIDHSGRGFFWKNNKPIYSHCKHISAYQDKMTLITIGGKIFNIENGTQIPIQQLNGLGVNGYFKKSLLFQFGGIAITENGDAYCYNTKMIKLKTSNIDDIQASSRFVFGIQGKYILQWNLEDFQNHQFFVNQTLFKKMNYGHEIQINCKKKEFQEVKFIFADQFSQFCCASIQSISKQNQNEQSISVIERTFCRSTVQNLKQQLFDQWDPPSKKKTQEIRQNKYLRGERTERSETSNRQTDRIEKVDDATIQSKEQRNRQQSNNILDALFEKSSKQDNCVKQQVDKEKELQINPNFNFKTSQQKKSEIFAPLEISKLNLNDKTQTLDSQSQNNQINQQNQTQQLQLRQQQQQNSEIQLNEQQQQQQQKRELQENQRNKITEQQQQLNENKIESLKQKQQQEQQQKLEQQQKQDYEQEQQLKLQQQLLEEQLKQQQLQQQKLELKQKLEQQQKDEENQKIKQQQLNSINMPKQCQEETKRSSKLLEQYKKQFDQILKQSYEQIIEQSTDNSKETEDLRTTKQINQESIIVQQNTISQKLQSIREIYEQPKFKTQNNSLYTLDEENSVEQSVYQEEDEKDKFQLKRQALLIQDIFNSMPSTQQVIKKQESVKQQCYSKDFQSPSLSLENSVQLVQASAAELQLPPIQSSLNTFFSKLQLKPEKSIDQVLKSQTQKDEASEEIPQTNSTEQSSQMEIKQIKIIKSFLKPEQCLKQKGTVEVMEQQSAIDYQNNSGFIDQQHDSFMQILQTEKKQQETKKIQNILSIFDQIQIEPKKRSPYKINLFKKQDQENRIKKIDIIPDSDGQLDENLTEIKHILKEKNEQIIEKKQSPNKTNIKLHKTLVTFSEDISQVEVEERVMQAVKVDQNLQAVQHKHSPIKMKSPVKDINISSNKNLTLQLSEQKNLTKISQNADVKQPNFDTKISDNKADRKQTSSQARIQTLNCNAVRPEKIFTPLRSRRNSTARGSSVDTTRFKQLQIETQLVVPDVQNQTPQINNFEALDLSNAMYHINQTLIEDSTKHTPVAQVFDVLNINQQSQQKTFKEPQLIRVSSSSQIPPSLRTNSVGPTSKKTEVSPLKVSKQTKNVSSSKSVNDETLKLKKRKQDIVLRKLFFRLDIHVKLIKLEFMFNMKQRTRK</sequence>
<name>A0A8S1UI34_PAROT</name>
<accession>A0A8S1UI34</accession>
<keyword evidence="3" id="KW-1185">Reference proteome</keyword>
<dbReference type="EMBL" id="CAJJDP010000044">
    <property type="protein sequence ID" value="CAD8164165.1"/>
    <property type="molecule type" value="Genomic_DNA"/>
</dbReference>
<feature type="region of interest" description="Disordered" evidence="1">
    <location>
        <begin position="429"/>
        <end position="451"/>
    </location>
</feature>
<feature type="compositionally biased region" description="Low complexity" evidence="1">
    <location>
        <begin position="431"/>
        <end position="451"/>
    </location>
</feature>
<feature type="compositionally biased region" description="Basic and acidic residues" evidence="1">
    <location>
        <begin position="1023"/>
        <end position="1033"/>
    </location>
</feature>
<feature type="region of interest" description="Disordered" evidence="1">
    <location>
        <begin position="769"/>
        <end position="794"/>
    </location>
</feature>
<dbReference type="Proteomes" id="UP000683925">
    <property type="component" value="Unassembled WGS sequence"/>
</dbReference>
<feature type="compositionally biased region" description="Polar residues" evidence="1">
    <location>
        <begin position="1181"/>
        <end position="1192"/>
    </location>
</feature>
<protein>
    <submittedName>
        <fullName evidence="2">Uncharacterized protein</fullName>
    </submittedName>
</protein>
<dbReference type="AlphaFoldDB" id="A0A8S1UI34"/>
<feature type="region of interest" description="Disordered" evidence="1">
    <location>
        <begin position="1153"/>
        <end position="1196"/>
    </location>
</feature>
<gene>
    <name evidence="2" type="ORF">POCTA_138.1.T0440220</name>
</gene>
<feature type="region of interest" description="Disordered" evidence="1">
    <location>
        <begin position="557"/>
        <end position="581"/>
    </location>
</feature>
<evidence type="ECO:0000313" key="3">
    <source>
        <dbReference type="Proteomes" id="UP000683925"/>
    </source>
</evidence>
<dbReference type="OMA" id="NAMYHIN"/>
<feature type="region of interest" description="Disordered" evidence="1">
    <location>
        <begin position="326"/>
        <end position="345"/>
    </location>
</feature>
<comment type="caution">
    <text evidence="2">The sequence shown here is derived from an EMBL/GenBank/DDBJ whole genome shotgun (WGS) entry which is preliminary data.</text>
</comment>
<reference evidence="2" key="1">
    <citation type="submission" date="2021-01" db="EMBL/GenBank/DDBJ databases">
        <authorList>
            <consortium name="Genoscope - CEA"/>
            <person name="William W."/>
        </authorList>
    </citation>
    <scope>NUCLEOTIDE SEQUENCE</scope>
</reference>
<proteinExistence type="predicted"/>
<evidence type="ECO:0000256" key="1">
    <source>
        <dbReference type="SAM" id="MobiDB-lite"/>
    </source>
</evidence>
<organism evidence="2 3">
    <name type="scientific">Paramecium octaurelia</name>
    <dbReference type="NCBI Taxonomy" id="43137"/>
    <lineage>
        <taxon>Eukaryota</taxon>
        <taxon>Sar</taxon>
        <taxon>Alveolata</taxon>
        <taxon>Ciliophora</taxon>
        <taxon>Intramacronucleata</taxon>
        <taxon>Oligohymenophorea</taxon>
        <taxon>Peniculida</taxon>
        <taxon>Parameciidae</taxon>
        <taxon>Paramecium</taxon>
    </lineage>
</organism>
<dbReference type="OrthoDB" id="305228at2759"/>
<feature type="compositionally biased region" description="Polar residues" evidence="1">
    <location>
        <begin position="1153"/>
        <end position="1170"/>
    </location>
</feature>
<feature type="region of interest" description="Disordered" evidence="1">
    <location>
        <begin position="1018"/>
        <end position="1037"/>
    </location>
</feature>
<feature type="compositionally biased region" description="Polar residues" evidence="1">
    <location>
        <begin position="783"/>
        <end position="794"/>
    </location>
</feature>
<evidence type="ECO:0000313" key="2">
    <source>
        <dbReference type="EMBL" id="CAD8164165.1"/>
    </source>
</evidence>